<evidence type="ECO:0000313" key="13">
    <source>
        <dbReference type="EMBL" id="KAA0184471.1"/>
    </source>
</evidence>
<evidence type="ECO:0000256" key="7">
    <source>
        <dbReference type="ARBA" id="ARBA00022832"/>
    </source>
</evidence>
<dbReference type="Gene3D" id="1.20.140.10">
    <property type="entry name" value="Butyryl-CoA Dehydrogenase, subunit A, domain 3"/>
    <property type="match status" value="2"/>
</dbReference>
<comment type="cofactor">
    <cofactor evidence="1">
        <name>FAD</name>
        <dbReference type="ChEBI" id="CHEBI:57692"/>
    </cofactor>
</comment>
<evidence type="ECO:0000256" key="3">
    <source>
        <dbReference type="ARBA" id="ARBA00006288"/>
    </source>
</evidence>
<evidence type="ECO:0000259" key="11">
    <source>
        <dbReference type="Pfam" id="PF01756"/>
    </source>
</evidence>
<evidence type="ECO:0000313" key="14">
    <source>
        <dbReference type="Proteomes" id="UP000728185"/>
    </source>
</evidence>
<keyword evidence="5" id="KW-0285">Flavoprotein</keyword>
<proteinExistence type="inferred from homology"/>
<dbReference type="InterPro" id="IPR012258">
    <property type="entry name" value="Acyl-CoA_oxidase"/>
</dbReference>
<dbReference type="GO" id="GO:0033540">
    <property type="term" value="P:fatty acid beta-oxidation using acyl-CoA oxidase"/>
    <property type="evidence" value="ECO:0007669"/>
    <property type="project" value="TreeGrafter"/>
</dbReference>
<comment type="caution">
    <text evidence="13">The sequence shown here is derived from an EMBL/GenBank/DDBJ whole genome shotgun (WGS) entry which is preliminary data.</text>
</comment>
<dbReference type="GO" id="GO:0071949">
    <property type="term" value="F:FAD binding"/>
    <property type="evidence" value="ECO:0007669"/>
    <property type="project" value="InterPro"/>
</dbReference>
<keyword evidence="6" id="KW-0274">FAD</keyword>
<feature type="domain" description="Acyl-CoA oxidase C-terminal" evidence="11">
    <location>
        <begin position="342"/>
        <end position="459"/>
    </location>
</feature>
<keyword evidence="8" id="KW-0560">Oxidoreductase</keyword>
<dbReference type="GO" id="GO:0055088">
    <property type="term" value="P:lipid homeostasis"/>
    <property type="evidence" value="ECO:0007669"/>
    <property type="project" value="TreeGrafter"/>
</dbReference>
<evidence type="ECO:0000256" key="6">
    <source>
        <dbReference type="ARBA" id="ARBA00022827"/>
    </source>
</evidence>
<gene>
    <name evidence="13" type="ORF">FBUS_01757</name>
</gene>
<dbReference type="SUPFAM" id="SSF56645">
    <property type="entry name" value="Acyl-CoA dehydrogenase NM domain-like"/>
    <property type="match status" value="1"/>
</dbReference>
<evidence type="ECO:0000256" key="4">
    <source>
        <dbReference type="ARBA" id="ARBA00012870"/>
    </source>
</evidence>
<dbReference type="EC" id="1.3.3.6" evidence="4"/>
<evidence type="ECO:0000259" key="12">
    <source>
        <dbReference type="Pfam" id="PF22924"/>
    </source>
</evidence>
<sequence length="486" mass="54320">METTATYDVRSQAFIIHTPTVEASKYWITNGALHAHHCIVFAQLHIGMTNYGIHAFLVPIRDRRLQVMPGVMIEEMGCKIGLNGVDNARLTFDHVRIARTSLLDRYSQVSPDGKFTTQLGDNIRGRFLKVTDQLLSGRICIASMCMGAAKASLAIACIYSTSRLAVGSSGKSDTPILQFQLQYGALMPLLAKTYAINFGLNYVKDEWARSSSQESEERTTISTMCCALKALASWHLNRTVNICRERTGGQGYLACNRLGTYLGLAHAAMTAEGDNAVLMQKVAKERLTELLKIGDGEVPHLGEFTFETKPEHMNDLCFLHSLLEKREQYLFSVLARITHGVSGSNLYQMWMMEVSELVQTAARAYAERFCSQQFADVIRQNRVDLNETTKDVLSELYRLYMLGSLAGPDAVEWPLMPASFSSYVRSEMRCVSYKLTRDALALCTEAFGLNPSMLHAPIADDWIDYNSKEGLYGEVTDWFPTGRTRA</sequence>
<dbReference type="InterPro" id="IPR036250">
    <property type="entry name" value="AcylCo_DH-like_C"/>
</dbReference>
<reference evidence="13" key="1">
    <citation type="submission" date="2019-05" db="EMBL/GenBank/DDBJ databases">
        <title>Annotation for the trematode Fasciolopsis buski.</title>
        <authorList>
            <person name="Choi Y.-J."/>
        </authorList>
    </citation>
    <scope>NUCLEOTIDE SEQUENCE</scope>
    <source>
        <strain evidence="13">HT</strain>
        <tissue evidence="13">Whole worm</tissue>
    </source>
</reference>
<feature type="domain" description="Acyl-CoA oxidase C-alpha1" evidence="12">
    <location>
        <begin position="134"/>
        <end position="284"/>
    </location>
</feature>
<keyword evidence="7" id="KW-0276">Fatty acid metabolism</keyword>
<dbReference type="EMBL" id="LUCM01011079">
    <property type="protein sequence ID" value="KAA0184471.1"/>
    <property type="molecule type" value="Genomic_DNA"/>
</dbReference>
<dbReference type="InterPro" id="IPR055060">
    <property type="entry name" value="ACOX_C_alpha1"/>
</dbReference>
<dbReference type="InterPro" id="IPR009100">
    <property type="entry name" value="AcylCoA_DH/oxidase_NM_dom_sf"/>
</dbReference>
<dbReference type="Pfam" id="PF01756">
    <property type="entry name" value="ACOX"/>
    <property type="match status" value="1"/>
</dbReference>
<name>A0A8E0RJL0_9TREM</name>
<keyword evidence="14" id="KW-1185">Reference proteome</keyword>
<dbReference type="Gene3D" id="2.40.110.10">
    <property type="entry name" value="Butyryl-CoA Dehydrogenase, subunit A, domain 2"/>
    <property type="match status" value="1"/>
</dbReference>
<evidence type="ECO:0000256" key="9">
    <source>
        <dbReference type="ARBA" id="ARBA00023098"/>
    </source>
</evidence>
<keyword evidence="9" id="KW-0443">Lipid metabolism</keyword>
<dbReference type="OrthoDB" id="538336at2759"/>
<dbReference type="Pfam" id="PF22924">
    <property type="entry name" value="ACOX_C_alpha1"/>
    <property type="match status" value="1"/>
</dbReference>
<evidence type="ECO:0000256" key="5">
    <source>
        <dbReference type="ARBA" id="ARBA00022630"/>
    </source>
</evidence>
<evidence type="ECO:0000256" key="2">
    <source>
        <dbReference type="ARBA" id="ARBA00004275"/>
    </source>
</evidence>
<dbReference type="FunFam" id="1.20.140.10:FF:000010">
    <property type="entry name" value="Acyl-coenzyme A oxidase"/>
    <property type="match status" value="1"/>
</dbReference>
<dbReference type="FunFam" id="2.40.110.10:FF:000005">
    <property type="entry name" value="Acyl-coenzyme A oxidase"/>
    <property type="match status" value="1"/>
</dbReference>
<comment type="similarity">
    <text evidence="3">Belongs to the acyl-CoA oxidase family.</text>
</comment>
<keyword evidence="10" id="KW-0576">Peroxisome</keyword>
<dbReference type="InterPro" id="IPR002655">
    <property type="entry name" value="Acyl-CoA_oxidase_C"/>
</dbReference>
<dbReference type="Proteomes" id="UP000728185">
    <property type="component" value="Unassembled WGS sequence"/>
</dbReference>
<dbReference type="AlphaFoldDB" id="A0A8E0RJL0"/>
<accession>A0A8E0RJL0</accession>
<dbReference type="InterPro" id="IPR046373">
    <property type="entry name" value="Acyl-CoA_Oxase/DH_mid-dom_sf"/>
</dbReference>
<dbReference type="PANTHER" id="PTHR10909:SF382">
    <property type="entry name" value="ACYL-COENZYME A OXIDASE"/>
    <property type="match status" value="1"/>
</dbReference>
<dbReference type="PANTHER" id="PTHR10909">
    <property type="entry name" value="ELECTRON TRANSPORT OXIDOREDUCTASE"/>
    <property type="match status" value="1"/>
</dbReference>
<evidence type="ECO:0000256" key="8">
    <source>
        <dbReference type="ARBA" id="ARBA00023002"/>
    </source>
</evidence>
<evidence type="ECO:0000256" key="10">
    <source>
        <dbReference type="ARBA" id="ARBA00023140"/>
    </source>
</evidence>
<dbReference type="GO" id="GO:0003997">
    <property type="term" value="F:acyl-CoA oxidase activity"/>
    <property type="evidence" value="ECO:0007669"/>
    <property type="project" value="UniProtKB-EC"/>
</dbReference>
<dbReference type="GO" id="GO:0005777">
    <property type="term" value="C:peroxisome"/>
    <property type="evidence" value="ECO:0007669"/>
    <property type="project" value="UniProtKB-SubCell"/>
</dbReference>
<evidence type="ECO:0000256" key="1">
    <source>
        <dbReference type="ARBA" id="ARBA00001974"/>
    </source>
</evidence>
<comment type="subcellular location">
    <subcellularLocation>
        <location evidence="2">Peroxisome</location>
    </subcellularLocation>
</comment>
<dbReference type="SUPFAM" id="SSF47203">
    <property type="entry name" value="Acyl-CoA dehydrogenase C-terminal domain-like"/>
    <property type="match status" value="2"/>
</dbReference>
<protein>
    <recommendedName>
        <fullName evidence="4">acyl-CoA oxidase</fullName>
        <ecNumber evidence="4">1.3.3.6</ecNumber>
    </recommendedName>
</protein>
<organism evidence="13 14">
    <name type="scientific">Fasciolopsis buskii</name>
    <dbReference type="NCBI Taxonomy" id="27845"/>
    <lineage>
        <taxon>Eukaryota</taxon>
        <taxon>Metazoa</taxon>
        <taxon>Spiralia</taxon>
        <taxon>Lophotrochozoa</taxon>
        <taxon>Platyhelminthes</taxon>
        <taxon>Trematoda</taxon>
        <taxon>Digenea</taxon>
        <taxon>Plagiorchiida</taxon>
        <taxon>Echinostomata</taxon>
        <taxon>Echinostomatoidea</taxon>
        <taxon>Fasciolidae</taxon>
        <taxon>Fasciolopsis</taxon>
    </lineage>
</organism>
<dbReference type="GO" id="GO:0005504">
    <property type="term" value="F:fatty acid binding"/>
    <property type="evidence" value="ECO:0007669"/>
    <property type="project" value="TreeGrafter"/>
</dbReference>